<proteinExistence type="predicted"/>
<feature type="compositionally biased region" description="Polar residues" evidence="1">
    <location>
        <begin position="563"/>
        <end position="582"/>
    </location>
</feature>
<dbReference type="OrthoDB" id="3069035at2759"/>
<evidence type="ECO:0000313" key="2">
    <source>
        <dbReference type="EMBL" id="RXW19194.1"/>
    </source>
</evidence>
<sequence length="582" mass="65379">MPPPFQSNASVPLTATSGAFGGNNPGFHGGSIGGATQSTPVMNLYATPPTHQAYYQPIPSSYAPAAVQHINAMNNNHSVGYAPYNSYPATVASSHRPRFPEMGPPPATSDRAYQFTRTTKLNSDNVHREFVLVQQRISILEYQVNVLKEQNIWQQEELTRSTQLDRASVLREIEKAVAEEVERKVQAAMEARGMGSEDDGEGSDSEDESDEEEEDEDTTPASQGAFKSSQIMELGRVMMNQFIGKRELKKKEDFPVFDENEDEENLPFVEGSNEVRQVRFNWEANAKNNHNSNLLGKIARYALSHGEDYVSTATPMLKVITFGDMKKRLTQRFTTLRRAYNGTDKVKPTKPGSEFNGTMERNRGRGKFNLRLHKRKLLPDDSEFQDEKFDRLFSNIRFMSPDYDLYGEDGELKTDSYLTRAHAYRSDIVNEALKAVDAVEVNEKNEKHTNRHIRVMGPTDEDKCLKTGKGGKIIGDQRVEHWMVSPEWLKKHSKCCDKPSKIAENPVGWGGEDPEEVEERFSRMKEDKAKGKKRRAQNDGGRDKAKRKKSGKKKDGRGKAKETPNNGDENGTSSNSAITAGV</sequence>
<feature type="region of interest" description="Disordered" evidence="1">
    <location>
        <begin position="493"/>
        <end position="582"/>
    </location>
</feature>
<evidence type="ECO:0000256" key="1">
    <source>
        <dbReference type="SAM" id="MobiDB-lite"/>
    </source>
</evidence>
<evidence type="ECO:0000313" key="3">
    <source>
        <dbReference type="Proteomes" id="UP000290288"/>
    </source>
</evidence>
<name>A0A4Q2DK21_9AGAR</name>
<protein>
    <submittedName>
        <fullName evidence="2">Uncharacterized protein</fullName>
    </submittedName>
</protein>
<dbReference type="STRING" id="2316362.A0A4Q2DK21"/>
<reference evidence="2 3" key="1">
    <citation type="submission" date="2019-01" db="EMBL/GenBank/DDBJ databases">
        <title>Draft genome sequence of Psathyrella aberdarensis IHI B618.</title>
        <authorList>
            <person name="Buettner E."/>
            <person name="Kellner H."/>
        </authorList>
    </citation>
    <scope>NUCLEOTIDE SEQUENCE [LARGE SCALE GENOMIC DNA]</scope>
    <source>
        <strain evidence="2 3">IHI B618</strain>
    </source>
</reference>
<feature type="compositionally biased region" description="Basic and acidic residues" evidence="1">
    <location>
        <begin position="519"/>
        <end position="529"/>
    </location>
</feature>
<dbReference type="EMBL" id="SDEE01000216">
    <property type="protein sequence ID" value="RXW19194.1"/>
    <property type="molecule type" value="Genomic_DNA"/>
</dbReference>
<accession>A0A4Q2DK21</accession>
<dbReference type="AlphaFoldDB" id="A0A4Q2DK21"/>
<keyword evidence="3" id="KW-1185">Reference proteome</keyword>
<feature type="compositionally biased region" description="Basic residues" evidence="1">
    <location>
        <begin position="544"/>
        <end position="556"/>
    </location>
</feature>
<feature type="region of interest" description="Disordered" evidence="1">
    <location>
        <begin position="189"/>
        <end position="230"/>
    </location>
</feature>
<comment type="caution">
    <text evidence="2">The sequence shown here is derived from an EMBL/GenBank/DDBJ whole genome shotgun (WGS) entry which is preliminary data.</text>
</comment>
<feature type="compositionally biased region" description="Polar residues" evidence="1">
    <location>
        <begin position="219"/>
        <end position="230"/>
    </location>
</feature>
<feature type="region of interest" description="Disordered" evidence="1">
    <location>
        <begin position="342"/>
        <end position="362"/>
    </location>
</feature>
<feature type="compositionally biased region" description="Acidic residues" evidence="1">
    <location>
        <begin position="196"/>
        <end position="218"/>
    </location>
</feature>
<organism evidence="2 3">
    <name type="scientific">Candolleomyces aberdarensis</name>
    <dbReference type="NCBI Taxonomy" id="2316362"/>
    <lineage>
        <taxon>Eukaryota</taxon>
        <taxon>Fungi</taxon>
        <taxon>Dikarya</taxon>
        <taxon>Basidiomycota</taxon>
        <taxon>Agaricomycotina</taxon>
        <taxon>Agaricomycetes</taxon>
        <taxon>Agaricomycetidae</taxon>
        <taxon>Agaricales</taxon>
        <taxon>Agaricineae</taxon>
        <taxon>Psathyrellaceae</taxon>
        <taxon>Candolleomyces</taxon>
    </lineage>
</organism>
<dbReference type="Proteomes" id="UP000290288">
    <property type="component" value="Unassembled WGS sequence"/>
</dbReference>
<gene>
    <name evidence="2" type="ORF">EST38_g6658</name>
</gene>